<dbReference type="Proteomes" id="UP000676336">
    <property type="component" value="Unassembled WGS sequence"/>
</dbReference>
<accession>A0A816PAU6</accession>
<dbReference type="EMBL" id="CAJNOV010009515">
    <property type="protein sequence ID" value="CAF1368841.1"/>
    <property type="molecule type" value="Genomic_DNA"/>
</dbReference>
<evidence type="ECO:0000313" key="6">
    <source>
        <dbReference type="EMBL" id="CAF3790251.1"/>
    </source>
</evidence>
<dbReference type="Proteomes" id="UP000663824">
    <property type="component" value="Unassembled WGS sequence"/>
</dbReference>
<organism evidence="3 11">
    <name type="scientific">Rotaria magnacalcarata</name>
    <dbReference type="NCBI Taxonomy" id="392030"/>
    <lineage>
        <taxon>Eukaryota</taxon>
        <taxon>Metazoa</taxon>
        <taxon>Spiralia</taxon>
        <taxon>Gnathifera</taxon>
        <taxon>Rotifera</taxon>
        <taxon>Eurotatoria</taxon>
        <taxon>Bdelloidea</taxon>
        <taxon>Philodinida</taxon>
        <taxon>Philodinidae</taxon>
        <taxon>Rotaria</taxon>
    </lineage>
</organism>
<evidence type="ECO:0000313" key="2">
    <source>
        <dbReference type="EMBL" id="CAF1507389.1"/>
    </source>
</evidence>
<dbReference type="Proteomes" id="UP000663842">
    <property type="component" value="Unassembled WGS sequence"/>
</dbReference>
<evidence type="ECO:0000313" key="7">
    <source>
        <dbReference type="EMBL" id="CAF3798305.1"/>
    </source>
</evidence>
<evidence type="ECO:0000313" key="10">
    <source>
        <dbReference type="EMBL" id="CAF4007060.1"/>
    </source>
</evidence>
<dbReference type="EMBL" id="CAJNRG010007518">
    <property type="protein sequence ID" value="CAF2095742.1"/>
    <property type="molecule type" value="Genomic_DNA"/>
</dbReference>
<dbReference type="Proteomes" id="UP000663887">
    <property type="component" value="Unassembled WGS sequence"/>
</dbReference>
<comment type="caution">
    <text evidence="3">The sequence shown here is derived from an EMBL/GenBank/DDBJ whole genome shotgun (WGS) entry which is preliminary data.</text>
</comment>
<proteinExistence type="predicted"/>
<evidence type="ECO:0000313" key="11">
    <source>
        <dbReference type="Proteomes" id="UP000663824"/>
    </source>
</evidence>
<dbReference type="Proteomes" id="UP000663856">
    <property type="component" value="Unassembled WGS sequence"/>
</dbReference>
<dbReference type="EMBL" id="CAJNOW010007207">
    <property type="protein sequence ID" value="CAF1507389.1"/>
    <property type="molecule type" value="Genomic_DNA"/>
</dbReference>
<evidence type="ECO:0000313" key="1">
    <source>
        <dbReference type="EMBL" id="CAF1368841.1"/>
    </source>
</evidence>
<dbReference type="Proteomes" id="UP000681967">
    <property type="component" value="Unassembled WGS sequence"/>
</dbReference>
<sequence>MTSKVVDKNQLKTLANQRICNSSSQDKMLSHLVKQNLLEDHLESMINTALRIREDMRNRNELRNKYRIIDGIIHTKDNDGKFVSTTWDDYANTFYHLKLMYEKQKSFKQVHLGEDNFGYL</sequence>
<dbReference type="Proteomes" id="UP000663855">
    <property type="component" value="Unassembled WGS sequence"/>
</dbReference>
<reference evidence="3" key="1">
    <citation type="submission" date="2021-02" db="EMBL/GenBank/DDBJ databases">
        <authorList>
            <person name="Nowell W R."/>
        </authorList>
    </citation>
    <scope>NUCLEOTIDE SEQUENCE</scope>
</reference>
<evidence type="ECO:0000313" key="4">
    <source>
        <dbReference type="EMBL" id="CAF2095742.1"/>
    </source>
</evidence>
<dbReference type="Proteomes" id="UP000663866">
    <property type="component" value="Unassembled WGS sequence"/>
</dbReference>
<dbReference type="EMBL" id="CAJOBH010001583">
    <property type="protein sequence ID" value="CAF3862870.1"/>
    <property type="molecule type" value="Genomic_DNA"/>
</dbReference>
<evidence type="ECO:0000313" key="9">
    <source>
        <dbReference type="EMBL" id="CAF3862870.1"/>
    </source>
</evidence>
<dbReference type="OrthoDB" id="7614088at2759"/>
<dbReference type="Proteomes" id="UP000681720">
    <property type="component" value="Unassembled WGS sequence"/>
</dbReference>
<name>A0A816PAU6_9BILA</name>
<dbReference type="AlphaFoldDB" id="A0A816PAU6"/>
<gene>
    <name evidence="9" type="ORF">BYL167_LOCUS6482</name>
    <name evidence="1" type="ORF">CJN711_LOCUS20335</name>
    <name evidence="8" type="ORF">GIL414_LOCUS3524</name>
    <name evidence="2" type="ORF">KQP761_LOCUS14963</name>
    <name evidence="3" type="ORF">MBJ925_LOCUS12212</name>
    <name evidence="10" type="ORF">OVN521_LOCUS15392</name>
    <name evidence="7" type="ORF">SMN809_LOCUS1029</name>
    <name evidence="6" type="ORF">UXM345_LOCUS4187</name>
    <name evidence="5" type="ORF">WKI299_LOCUS21259</name>
    <name evidence="4" type="ORF">XDN619_LOCUS17662</name>
</gene>
<dbReference type="EMBL" id="CAJNRE010005543">
    <property type="protein sequence ID" value="CAF2046372.1"/>
    <property type="molecule type" value="Genomic_DNA"/>
</dbReference>
<evidence type="ECO:0000313" key="3">
    <source>
        <dbReference type="EMBL" id="CAF2046372.1"/>
    </source>
</evidence>
<dbReference type="EMBL" id="CAJNRF010008855">
    <property type="protein sequence ID" value="CAF2105434.1"/>
    <property type="molecule type" value="Genomic_DNA"/>
</dbReference>
<dbReference type="Proteomes" id="UP000663834">
    <property type="component" value="Unassembled WGS sequence"/>
</dbReference>
<dbReference type="EMBL" id="CAJOBI010000144">
    <property type="protein sequence ID" value="CAF3798305.1"/>
    <property type="molecule type" value="Genomic_DNA"/>
</dbReference>
<dbReference type="EMBL" id="CAJOBJ010000776">
    <property type="protein sequence ID" value="CAF3843337.1"/>
    <property type="molecule type" value="Genomic_DNA"/>
</dbReference>
<evidence type="ECO:0000313" key="5">
    <source>
        <dbReference type="EMBL" id="CAF2105434.1"/>
    </source>
</evidence>
<dbReference type="EMBL" id="CAJOBG010002443">
    <property type="protein sequence ID" value="CAF4007060.1"/>
    <property type="molecule type" value="Genomic_DNA"/>
</dbReference>
<dbReference type="EMBL" id="CAJOBF010000282">
    <property type="protein sequence ID" value="CAF3790251.1"/>
    <property type="molecule type" value="Genomic_DNA"/>
</dbReference>
<evidence type="ECO:0000313" key="8">
    <source>
        <dbReference type="EMBL" id="CAF3843337.1"/>
    </source>
</evidence>
<evidence type="ECO:0000313" key="12">
    <source>
        <dbReference type="Proteomes" id="UP000663866"/>
    </source>
</evidence>
<protein>
    <submittedName>
        <fullName evidence="3">Uncharacterized protein</fullName>
    </submittedName>
</protein>
<keyword evidence="12" id="KW-1185">Reference proteome</keyword>